<proteinExistence type="predicted"/>
<accession>A0A7C8ZGP1</accession>
<organism evidence="1">
    <name type="scientific">Opuntia streptacantha</name>
    <name type="common">Prickly pear cactus</name>
    <name type="synonym">Opuntia cardona</name>
    <dbReference type="NCBI Taxonomy" id="393608"/>
    <lineage>
        <taxon>Eukaryota</taxon>
        <taxon>Viridiplantae</taxon>
        <taxon>Streptophyta</taxon>
        <taxon>Embryophyta</taxon>
        <taxon>Tracheophyta</taxon>
        <taxon>Spermatophyta</taxon>
        <taxon>Magnoliopsida</taxon>
        <taxon>eudicotyledons</taxon>
        <taxon>Gunneridae</taxon>
        <taxon>Pentapetalae</taxon>
        <taxon>Caryophyllales</taxon>
        <taxon>Cactineae</taxon>
        <taxon>Cactaceae</taxon>
        <taxon>Opuntioideae</taxon>
        <taxon>Opuntia</taxon>
    </lineage>
</organism>
<sequence length="109" mass="11979">MQQGKTLHALSSHKVIHLMCPCLDGGQEQDEPPGLGKWYFCLHAIEVVSKQCAAGRVPQVKLAALLAYSEQSCHHLCKALLANKVPQALSREADDKPILNHLSELDLDQ</sequence>
<reference evidence="1" key="1">
    <citation type="journal article" date="2013" name="J. Plant Res.">
        <title>Effect of fungi and light on seed germination of three Opuntia species from semiarid lands of central Mexico.</title>
        <authorList>
            <person name="Delgado-Sanchez P."/>
            <person name="Jimenez-Bremont J.F."/>
            <person name="Guerrero-Gonzalez Mde L."/>
            <person name="Flores J."/>
        </authorList>
    </citation>
    <scope>NUCLEOTIDE SEQUENCE</scope>
    <source>
        <tissue evidence="1">Cladode</tissue>
    </source>
</reference>
<dbReference type="EMBL" id="GISG01125109">
    <property type="protein sequence ID" value="MBA4641633.1"/>
    <property type="molecule type" value="Transcribed_RNA"/>
</dbReference>
<protein>
    <submittedName>
        <fullName evidence="1">Uncharacterized protein</fullName>
    </submittedName>
</protein>
<reference evidence="1" key="2">
    <citation type="submission" date="2020-07" db="EMBL/GenBank/DDBJ databases">
        <authorList>
            <person name="Vera ALvarez R."/>
            <person name="Arias-Moreno D.M."/>
            <person name="Jimenez-Jacinto V."/>
            <person name="Jimenez-Bremont J.F."/>
            <person name="Swaminathan K."/>
            <person name="Moose S.P."/>
            <person name="Guerrero-Gonzalez M.L."/>
            <person name="Marino-Ramirez L."/>
            <person name="Landsman D."/>
            <person name="Rodriguez-Kessler M."/>
            <person name="Delgado-Sanchez P."/>
        </authorList>
    </citation>
    <scope>NUCLEOTIDE SEQUENCE</scope>
    <source>
        <tissue evidence="1">Cladode</tissue>
    </source>
</reference>
<dbReference type="AlphaFoldDB" id="A0A7C8ZGP1"/>
<evidence type="ECO:0000313" key="1">
    <source>
        <dbReference type="EMBL" id="MBA4641633.1"/>
    </source>
</evidence>
<name>A0A7C8ZGP1_OPUST</name>
<dbReference type="EMBL" id="GISG01125108">
    <property type="protein sequence ID" value="MBA4641632.1"/>
    <property type="molecule type" value="Transcribed_RNA"/>
</dbReference>